<dbReference type="Proteomes" id="UP000238365">
    <property type="component" value="Chromosome"/>
</dbReference>
<dbReference type="AlphaFoldDB" id="A0A1X1D6K8"/>
<name>A0A1X1D6K8_9GAMM</name>
<sequence>MHRPFKTIPKTLKIKMQADIFSLISCRFKSMLSNFGTGWIMSIKWFRSDRVCRQRKFVPLIMGNAVFLLLDDGGTLIRSRLWLKRNARFFNEADAS</sequence>
<evidence type="ECO:0000313" key="1">
    <source>
        <dbReference type="EMBL" id="AUX93480.1"/>
    </source>
</evidence>
<evidence type="ECO:0000313" key="2">
    <source>
        <dbReference type="Proteomes" id="UP000238365"/>
    </source>
</evidence>
<gene>
    <name evidence="1" type="ORF">C2E15_10580</name>
</gene>
<protein>
    <submittedName>
        <fullName evidence="1">Uncharacterized protein</fullName>
    </submittedName>
</protein>
<dbReference type="KEGG" id="pgz:C2E15_10580"/>
<dbReference type="EMBL" id="CP026377">
    <property type="protein sequence ID" value="AUX93480.1"/>
    <property type="molecule type" value="Genomic_DNA"/>
</dbReference>
<keyword evidence="2" id="KW-1185">Reference proteome</keyword>
<proteinExistence type="predicted"/>
<reference evidence="1 2" key="1">
    <citation type="submission" date="2018-01" db="EMBL/GenBank/DDBJ databases">
        <title>Complete and assembled Genome of Pantoea gaviniae DSM22758T.</title>
        <authorList>
            <person name="Stevens M.J.A."/>
            <person name="Zurfluh K."/>
            <person name="Stephan R."/>
        </authorList>
    </citation>
    <scope>NUCLEOTIDE SEQUENCE [LARGE SCALE GENOMIC DNA]</scope>
    <source>
        <strain evidence="1 2">DSM 22758</strain>
    </source>
</reference>
<organism evidence="1 2">
    <name type="scientific">Mixta gaviniae</name>
    <dbReference type="NCBI Taxonomy" id="665914"/>
    <lineage>
        <taxon>Bacteria</taxon>
        <taxon>Pseudomonadati</taxon>
        <taxon>Pseudomonadota</taxon>
        <taxon>Gammaproteobacteria</taxon>
        <taxon>Enterobacterales</taxon>
        <taxon>Erwiniaceae</taxon>
        <taxon>Mixta</taxon>
    </lineage>
</organism>
<accession>A0A1X1D6K8</accession>